<evidence type="ECO:0000256" key="1">
    <source>
        <dbReference type="SAM" id="Phobius"/>
    </source>
</evidence>
<keyword evidence="1" id="KW-1133">Transmembrane helix</keyword>
<dbReference type="Pfam" id="PF04773">
    <property type="entry name" value="FecR"/>
    <property type="match status" value="1"/>
</dbReference>
<organism evidence="4 5">
    <name type="scientific">Pseudopedobacter beijingensis</name>
    <dbReference type="NCBI Taxonomy" id="1207056"/>
    <lineage>
        <taxon>Bacteria</taxon>
        <taxon>Pseudomonadati</taxon>
        <taxon>Bacteroidota</taxon>
        <taxon>Sphingobacteriia</taxon>
        <taxon>Sphingobacteriales</taxon>
        <taxon>Sphingobacteriaceae</taxon>
        <taxon>Pseudopedobacter</taxon>
    </lineage>
</organism>
<proteinExistence type="predicted"/>
<protein>
    <submittedName>
        <fullName evidence="4">FecR family protein</fullName>
    </submittedName>
</protein>
<evidence type="ECO:0000259" key="2">
    <source>
        <dbReference type="Pfam" id="PF04773"/>
    </source>
</evidence>
<dbReference type="Pfam" id="PF16344">
    <property type="entry name" value="FecR_C"/>
    <property type="match status" value="1"/>
</dbReference>
<dbReference type="InterPro" id="IPR012373">
    <property type="entry name" value="Ferrdict_sens_TM"/>
</dbReference>
<name>A0ABW4IC58_9SPHI</name>
<evidence type="ECO:0000313" key="4">
    <source>
        <dbReference type="EMBL" id="MFD1630012.1"/>
    </source>
</evidence>
<feature type="domain" description="Protein FecR C-terminal" evidence="3">
    <location>
        <begin position="263"/>
        <end position="330"/>
    </location>
</feature>
<dbReference type="InterPro" id="IPR032508">
    <property type="entry name" value="FecR_C"/>
</dbReference>
<evidence type="ECO:0000259" key="3">
    <source>
        <dbReference type="Pfam" id="PF16344"/>
    </source>
</evidence>
<keyword evidence="1" id="KW-0812">Transmembrane</keyword>
<comment type="caution">
    <text evidence="4">The sequence shown here is derived from an EMBL/GenBank/DDBJ whole genome shotgun (WGS) entry which is preliminary data.</text>
</comment>
<gene>
    <name evidence="4" type="ORF">ACFSAH_08995</name>
</gene>
<dbReference type="Gene3D" id="3.55.50.30">
    <property type="match status" value="1"/>
</dbReference>
<feature type="domain" description="FecR protein" evidence="2">
    <location>
        <begin position="135"/>
        <end position="216"/>
    </location>
</feature>
<dbReference type="PANTHER" id="PTHR30273">
    <property type="entry name" value="PERIPLASMIC SIGNAL SENSOR AND SIGMA FACTOR ACTIVATOR FECR-RELATED"/>
    <property type="match status" value="1"/>
</dbReference>
<dbReference type="Gene3D" id="2.60.120.1440">
    <property type="match status" value="1"/>
</dbReference>
<evidence type="ECO:0000313" key="5">
    <source>
        <dbReference type="Proteomes" id="UP001597118"/>
    </source>
</evidence>
<reference evidence="5" key="1">
    <citation type="journal article" date="2019" name="Int. J. Syst. Evol. Microbiol.">
        <title>The Global Catalogue of Microorganisms (GCM) 10K type strain sequencing project: providing services to taxonomists for standard genome sequencing and annotation.</title>
        <authorList>
            <consortium name="The Broad Institute Genomics Platform"/>
            <consortium name="The Broad Institute Genome Sequencing Center for Infectious Disease"/>
            <person name="Wu L."/>
            <person name="Ma J."/>
        </authorList>
    </citation>
    <scope>NUCLEOTIDE SEQUENCE [LARGE SCALE GENOMIC DNA]</scope>
    <source>
        <strain evidence="5">CCUG 53762</strain>
    </source>
</reference>
<sequence length="336" mass="37941">MPVNNRITAELIKKYLNGECTLEEKATVIVWYNSFDKEQDVLEKLTSEEKHRLRNLMLNRINLRIDNNETMSDKRRVKPLYYWISSAAAIVLLVLGFMFYQDHTKNTIAGSNVSQIKEVKFLVLENQGNRLYQRELEDGTVIWLSPGAKVEIPERFAIDKREVKMTGKVFFEVAKNPERPFYIYGGGLTTKVLGTSFLINAEAGKDTEVSVVTGKVAVNVSEKEDQQVLLMPKQKAVFSVTEQSLKKAGIPEKSEVQIWKKSKLSFDNNAIKDVVEVLESNFNVDIAINKTVGDCVLKADFSDQNLPSILEMICKSVDASYEIKDGQIVITGKGCN</sequence>
<dbReference type="EMBL" id="JBHUDG010000013">
    <property type="protein sequence ID" value="MFD1630012.1"/>
    <property type="molecule type" value="Genomic_DNA"/>
</dbReference>
<dbReference type="PANTHER" id="PTHR30273:SF2">
    <property type="entry name" value="PROTEIN FECR"/>
    <property type="match status" value="1"/>
</dbReference>
<feature type="transmembrane region" description="Helical" evidence="1">
    <location>
        <begin position="80"/>
        <end position="100"/>
    </location>
</feature>
<keyword evidence="5" id="KW-1185">Reference proteome</keyword>
<dbReference type="RefSeq" id="WP_379662388.1">
    <property type="nucleotide sequence ID" value="NZ_JBHUDG010000013.1"/>
</dbReference>
<dbReference type="InterPro" id="IPR006860">
    <property type="entry name" value="FecR"/>
</dbReference>
<dbReference type="Proteomes" id="UP001597118">
    <property type="component" value="Unassembled WGS sequence"/>
</dbReference>
<keyword evidence="1" id="KW-0472">Membrane</keyword>
<dbReference type="PIRSF" id="PIRSF018266">
    <property type="entry name" value="FecR"/>
    <property type="match status" value="1"/>
</dbReference>
<accession>A0ABW4IC58</accession>